<protein>
    <recommendedName>
        <fullName evidence="1">Protein SDA1</fullName>
    </recommendedName>
</protein>
<dbReference type="GO" id="GO:0005730">
    <property type="term" value="C:nucleolus"/>
    <property type="evidence" value="ECO:0007669"/>
    <property type="project" value="UniProtKB-SubCell"/>
</dbReference>
<dbReference type="Pfam" id="PF08158">
    <property type="entry name" value="SDA1_HEAT"/>
    <property type="match status" value="1"/>
</dbReference>
<reference evidence="3" key="1">
    <citation type="journal article" date="2014" name="PLoS ONE">
        <title>Transcriptome-Based Identification of ABC Transporters in the Western Tarnished Plant Bug Lygus hesperus.</title>
        <authorList>
            <person name="Hull J.J."/>
            <person name="Chaney K."/>
            <person name="Geib S.M."/>
            <person name="Fabrick J.A."/>
            <person name="Brent C.S."/>
            <person name="Walsh D."/>
            <person name="Lavine L.C."/>
        </authorList>
    </citation>
    <scope>NUCLEOTIDE SEQUENCE</scope>
</reference>
<accession>A0A0A9W2C2</accession>
<dbReference type="PANTHER" id="PTHR12730:SF0">
    <property type="entry name" value="PROTEIN SDA1 HOMOLOG"/>
    <property type="match status" value="1"/>
</dbReference>
<comment type="similarity">
    <text evidence="1">Belongs to the SDA1 family.</text>
</comment>
<dbReference type="AlphaFoldDB" id="A0A0A9W2C2"/>
<dbReference type="GO" id="GO:0042273">
    <property type="term" value="P:ribosomal large subunit biogenesis"/>
    <property type="evidence" value="ECO:0007669"/>
    <property type="project" value="UniProtKB-UniRule"/>
</dbReference>
<name>A0A0A9W2C2_LYGHE</name>
<evidence type="ECO:0000259" key="2">
    <source>
        <dbReference type="Pfam" id="PF08158"/>
    </source>
</evidence>
<keyword evidence="1" id="KW-0690">Ribosome biogenesis</keyword>
<sequence length="103" mass="11621">MQPSQLHATQLMALSAMCIHRLIPPDAVEPLLRAIANHFISDRSSADAMTVGLNTIREMCKRQPLAMNADLLRDLVEYKNQRGDRGVMMAARALIQLYRDVYP</sequence>
<organism evidence="3">
    <name type="scientific">Lygus hesperus</name>
    <name type="common">Western plant bug</name>
    <dbReference type="NCBI Taxonomy" id="30085"/>
    <lineage>
        <taxon>Eukaryota</taxon>
        <taxon>Metazoa</taxon>
        <taxon>Ecdysozoa</taxon>
        <taxon>Arthropoda</taxon>
        <taxon>Hexapoda</taxon>
        <taxon>Insecta</taxon>
        <taxon>Pterygota</taxon>
        <taxon>Neoptera</taxon>
        <taxon>Paraneoptera</taxon>
        <taxon>Hemiptera</taxon>
        <taxon>Heteroptera</taxon>
        <taxon>Panheteroptera</taxon>
        <taxon>Cimicomorpha</taxon>
        <taxon>Miridae</taxon>
        <taxon>Mirini</taxon>
        <taxon>Lygus</taxon>
    </lineage>
</organism>
<gene>
    <name evidence="3" type="ORF">CM83_17328</name>
</gene>
<reference evidence="3" key="2">
    <citation type="submission" date="2014-07" db="EMBL/GenBank/DDBJ databases">
        <authorList>
            <person name="Hull J."/>
        </authorList>
    </citation>
    <scope>NUCLEOTIDE SEQUENCE</scope>
</reference>
<keyword evidence="1" id="KW-0813">Transport</keyword>
<evidence type="ECO:0000256" key="1">
    <source>
        <dbReference type="RuleBase" id="RU365057"/>
    </source>
</evidence>
<dbReference type="PANTHER" id="PTHR12730">
    <property type="entry name" value="HSDA/SDA1-RELATED"/>
    <property type="match status" value="1"/>
</dbReference>
<evidence type="ECO:0000313" key="3">
    <source>
        <dbReference type="EMBL" id="JAG01979.1"/>
    </source>
</evidence>
<dbReference type="GO" id="GO:0000055">
    <property type="term" value="P:ribosomal large subunit export from nucleus"/>
    <property type="evidence" value="ECO:0007669"/>
    <property type="project" value="UniProtKB-UniRule"/>
</dbReference>
<dbReference type="GO" id="GO:0015031">
    <property type="term" value="P:protein transport"/>
    <property type="evidence" value="ECO:0007669"/>
    <property type="project" value="UniProtKB-KW"/>
</dbReference>
<feature type="domain" description="SDA1 N-terminal" evidence="2">
    <location>
        <begin position="1"/>
        <end position="82"/>
    </location>
</feature>
<dbReference type="InterPro" id="IPR027312">
    <property type="entry name" value="Sda1"/>
</dbReference>
<dbReference type="InterPro" id="IPR012977">
    <property type="entry name" value="SDA1_N"/>
</dbReference>
<proteinExistence type="inferred from homology"/>
<comment type="function">
    <text evidence="1">Required for 60S pre-ribosomal subunits export to the cytoplasm.</text>
</comment>
<keyword evidence="1" id="KW-0539">Nucleus</keyword>
<dbReference type="EMBL" id="GBHO01041625">
    <property type="protein sequence ID" value="JAG01979.1"/>
    <property type="molecule type" value="Transcribed_RNA"/>
</dbReference>
<comment type="subcellular location">
    <subcellularLocation>
        <location evidence="1">Nucleus</location>
        <location evidence="1">Nucleolus</location>
    </subcellularLocation>
</comment>
<keyword evidence="1" id="KW-0653">Protein transport</keyword>